<keyword evidence="3" id="KW-0732">Signal</keyword>
<feature type="signal peptide" evidence="3">
    <location>
        <begin position="1"/>
        <end position="32"/>
    </location>
</feature>
<feature type="region of interest" description="Disordered" evidence="1">
    <location>
        <begin position="320"/>
        <end position="432"/>
    </location>
</feature>
<feature type="compositionally biased region" description="Polar residues" evidence="1">
    <location>
        <begin position="395"/>
        <end position="404"/>
    </location>
</feature>
<reference evidence="4 5" key="1">
    <citation type="submission" date="2020-08" db="EMBL/GenBank/DDBJ databases">
        <title>Genome public.</title>
        <authorList>
            <person name="Liu C."/>
            <person name="Sun Q."/>
        </authorList>
    </citation>
    <scope>NUCLEOTIDE SEQUENCE [LARGE SCALE GENOMIC DNA]</scope>
    <source>
        <strain evidence="4 5">NSJ-46</strain>
    </source>
</reference>
<feature type="region of interest" description="Disordered" evidence="1">
    <location>
        <begin position="184"/>
        <end position="213"/>
    </location>
</feature>
<protein>
    <submittedName>
        <fullName evidence="4">LPXTG cell wall anchor domain-containing protein</fullName>
    </submittedName>
</protein>
<dbReference type="NCBIfam" id="TIGR01167">
    <property type="entry name" value="LPXTG_anchor"/>
    <property type="match status" value="1"/>
</dbReference>
<name>A0ABR7NBC9_9FIRM</name>
<keyword evidence="5" id="KW-1185">Reference proteome</keyword>
<feature type="chain" id="PRO_5046383304" evidence="3">
    <location>
        <begin position="33"/>
        <end position="807"/>
    </location>
</feature>
<feature type="region of interest" description="Disordered" evidence="1">
    <location>
        <begin position="228"/>
        <end position="298"/>
    </location>
</feature>
<accession>A0ABR7NBC9</accession>
<dbReference type="EMBL" id="JACRSZ010000011">
    <property type="protein sequence ID" value="MBC8573710.1"/>
    <property type="molecule type" value="Genomic_DNA"/>
</dbReference>
<evidence type="ECO:0000256" key="2">
    <source>
        <dbReference type="SAM" id="Phobius"/>
    </source>
</evidence>
<feature type="compositionally biased region" description="Acidic residues" evidence="1">
    <location>
        <begin position="408"/>
        <end position="420"/>
    </location>
</feature>
<keyword evidence="2" id="KW-0472">Membrane</keyword>
<keyword evidence="2" id="KW-0812">Transmembrane</keyword>
<evidence type="ECO:0000256" key="3">
    <source>
        <dbReference type="SAM" id="SignalP"/>
    </source>
</evidence>
<dbReference type="Proteomes" id="UP000657421">
    <property type="component" value="Unassembled WGS sequence"/>
</dbReference>
<dbReference type="RefSeq" id="WP_249309004.1">
    <property type="nucleotide sequence ID" value="NZ_JACRSZ010000011.1"/>
</dbReference>
<keyword evidence="2" id="KW-1133">Transmembrane helix</keyword>
<feature type="transmembrane region" description="Helical" evidence="2">
    <location>
        <begin position="781"/>
        <end position="801"/>
    </location>
</feature>
<evidence type="ECO:0000313" key="4">
    <source>
        <dbReference type="EMBL" id="MBC8573710.1"/>
    </source>
</evidence>
<evidence type="ECO:0000256" key="1">
    <source>
        <dbReference type="SAM" id="MobiDB-lite"/>
    </source>
</evidence>
<feature type="compositionally biased region" description="Acidic residues" evidence="1">
    <location>
        <begin position="186"/>
        <end position="202"/>
    </location>
</feature>
<organism evidence="4 5">
    <name type="scientific">Jingyaoa shaoxingensis</name>
    <dbReference type="NCBI Taxonomy" id="2763671"/>
    <lineage>
        <taxon>Bacteria</taxon>
        <taxon>Bacillati</taxon>
        <taxon>Bacillota</taxon>
        <taxon>Clostridia</taxon>
        <taxon>Lachnospirales</taxon>
        <taxon>Lachnospiraceae</taxon>
        <taxon>Jingyaoa</taxon>
    </lineage>
</organism>
<comment type="caution">
    <text evidence="4">The sequence shown here is derived from an EMBL/GenBank/DDBJ whole genome shotgun (WGS) entry which is preliminary data.</text>
</comment>
<evidence type="ECO:0000313" key="5">
    <source>
        <dbReference type="Proteomes" id="UP000657421"/>
    </source>
</evidence>
<sequence>MHKHNQLLAKCASGILSFSLIMSMFPSAPAWAEEDFSDDEYVDEETLDEAEAEESSSVFYITKFVNFDKDSEGHFTNDQTKEKYGDLTSEPGTALEDLGLPENLTVEGYWESDGSDAISSMTLENIIWKLNSDTDEEYTEASSEGTYTFVPDYEAYVMEYEDLDDLLLADGVKDLTIDVQIAAVPEETESESEAETESEADVSDGNVESNDDVDLSDLVSDAQDSVNVALDNSDSDDEDSGDVALDGSDSDAESSGDVALDGSDSDAEGSGDVALDGSDSDAEDSADATLDGSVSDAEDVNIFDNLNDSLIDADNQEEYKNSEDGTVTLLPENSDSQPVVIDGSDTTDTQEDQSDTSNDTVAEDNNGDAAIGITTQDGTAADSNDADSQDSNIDTSNNATAQDGNTDTSDDAAAEDDNSEDSGTAAPEEPAEQTLTGSLIFLNADDDTVIYQYPSDDNSTVSFTAGEVTSLTSIQLPCNAELDNLAVQFVLSDDTSYDLTQADFTDGATKRITFTDGTDTYSLDLALTKAAHNYDAATCEHLATCQNCGATIGDYADHVSANNETCTKNATCSVCGAELEGTALGHDWKPATCTTPKTCTRCNATEGAALGHDLRDDWETVEESTYTSHGYQERYCHRDNCDYSETRDLNIVGNPTDNAIQNLSEGATYDINSRLTFSAYGAASENTSPIDNDIRYIPSTWSIQNTTGTWLDNYSGAFSISKTGTYTVTVTFQKQVYGDGSWQSTDIADSKSVTFSIGGASTDGSNDAVRINPQTGDQTQILPFVIILAGAAIVIIVILVLRKKKKQ</sequence>
<feature type="compositionally biased region" description="Basic and acidic residues" evidence="1">
    <location>
        <begin position="75"/>
        <end position="85"/>
    </location>
</feature>
<gene>
    <name evidence="4" type="ORF">H8716_11545</name>
</gene>
<proteinExistence type="predicted"/>
<feature type="region of interest" description="Disordered" evidence="1">
    <location>
        <begin position="75"/>
        <end position="94"/>
    </location>
</feature>